<dbReference type="NCBIfam" id="TIGR00687">
    <property type="entry name" value="pyridox_kin"/>
    <property type="match status" value="1"/>
</dbReference>
<evidence type="ECO:0000313" key="9">
    <source>
        <dbReference type="Proteomes" id="UP000646827"/>
    </source>
</evidence>
<evidence type="ECO:0000256" key="2">
    <source>
        <dbReference type="ARBA" id="ARBA00012104"/>
    </source>
</evidence>
<evidence type="ECO:0000256" key="5">
    <source>
        <dbReference type="ARBA" id="ARBA00022777"/>
    </source>
</evidence>
<keyword evidence="9" id="KW-1185">Reference proteome</keyword>
<dbReference type="Gene3D" id="3.40.1190.20">
    <property type="match status" value="1"/>
</dbReference>
<reference evidence="8 9" key="1">
    <citation type="submission" date="2020-12" db="EMBL/GenBank/DDBJ databases">
        <title>Metabolic potential, ecology and presence of endohyphal bacteria is reflected in genomic diversity of Mucoromycotina.</title>
        <authorList>
            <person name="Muszewska A."/>
            <person name="Okrasinska A."/>
            <person name="Steczkiewicz K."/>
            <person name="Drgas O."/>
            <person name="Orlowska M."/>
            <person name="Perlinska-Lenart U."/>
            <person name="Aleksandrzak-Piekarczyk T."/>
            <person name="Szatraj K."/>
            <person name="Zielenkiewicz U."/>
            <person name="Pilsyk S."/>
            <person name="Malc E."/>
            <person name="Mieczkowski P."/>
            <person name="Kruszewska J.S."/>
            <person name="Biernat P."/>
            <person name="Pawlowska J."/>
        </authorList>
    </citation>
    <scope>NUCLEOTIDE SEQUENCE [LARGE SCALE GENOMIC DNA]</scope>
    <source>
        <strain evidence="8 9">CBS 142.35</strain>
    </source>
</reference>
<feature type="domain" description="Pyridoxamine kinase/Phosphomethylpyrimidine kinase" evidence="7">
    <location>
        <begin position="66"/>
        <end position="238"/>
    </location>
</feature>
<dbReference type="EC" id="2.7.1.35" evidence="2"/>
<dbReference type="GO" id="GO:0009443">
    <property type="term" value="P:pyridoxal 5'-phosphate salvage"/>
    <property type="evidence" value="ECO:0007669"/>
    <property type="project" value="InterPro"/>
</dbReference>
<dbReference type="InterPro" id="IPR013749">
    <property type="entry name" value="PM/HMP-P_kinase-1"/>
</dbReference>
<gene>
    <name evidence="8" type="ORF">INT45_008162</name>
</gene>
<dbReference type="AlphaFoldDB" id="A0A8H7RYE1"/>
<dbReference type="GO" id="GO:0008478">
    <property type="term" value="F:pyridoxal kinase activity"/>
    <property type="evidence" value="ECO:0007669"/>
    <property type="project" value="UniProtKB-EC"/>
</dbReference>
<dbReference type="EMBL" id="JAEPRB010000203">
    <property type="protein sequence ID" value="KAG2218925.1"/>
    <property type="molecule type" value="Genomic_DNA"/>
</dbReference>
<evidence type="ECO:0000256" key="3">
    <source>
        <dbReference type="ARBA" id="ARBA00022679"/>
    </source>
</evidence>
<dbReference type="GO" id="GO:0005524">
    <property type="term" value="F:ATP binding"/>
    <property type="evidence" value="ECO:0007669"/>
    <property type="project" value="UniProtKB-KW"/>
</dbReference>
<protein>
    <recommendedName>
        <fullName evidence="2">pyridoxal kinase</fullName>
        <ecNumber evidence="2">2.7.1.35</ecNumber>
    </recommendedName>
</protein>
<accession>A0A8H7RYE1</accession>
<evidence type="ECO:0000313" key="8">
    <source>
        <dbReference type="EMBL" id="KAG2218925.1"/>
    </source>
</evidence>
<keyword evidence="3" id="KW-0808">Transferase</keyword>
<dbReference type="OrthoDB" id="2104723at2759"/>
<comment type="caution">
    <text evidence="8">The sequence shown here is derived from an EMBL/GenBank/DDBJ whole genome shotgun (WGS) entry which is preliminary data.</text>
</comment>
<dbReference type="PANTHER" id="PTHR10534">
    <property type="entry name" value="PYRIDOXAL KINASE"/>
    <property type="match status" value="1"/>
</dbReference>
<comment type="similarity">
    <text evidence="1">Belongs to the pyridoxine kinase family.</text>
</comment>
<dbReference type="GO" id="GO:0005829">
    <property type="term" value="C:cytosol"/>
    <property type="evidence" value="ECO:0007669"/>
    <property type="project" value="TreeGrafter"/>
</dbReference>
<dbReference type="SUPFAM" id="SSF53613">
    <property type="entry name" value="Ribokinase-like"/>
    <property type="match status" value="1"/>
</dbReference>
<evidence type="ECO:0000256" key="4">
    <source>
        <dbReference type="ARBA" id="ARBA00022741"/>
    </source>
</evidence>
<keyword evidence="4" id="KW-0547">Nucleotide-binding</keyword>
<keyword evidence="5" id="KW-0418">Kinase</keyword>
<sequence length="323" mass="35810">VSGYCGNKAAVFPLQLLGFDVDVLNTVQFSNHTGYPSWTGKRLGDTDVQELFDGLENNGLTDDYSHILTGYIGNYAILDTIKRFIRKLETINPKLIYVCDPVMGDWGRLYVAPEIVPLYRDIMQVANVVTPNQFEAEILADVKIDSLASAKEAANKLHSLGVPNVIITTLKVPVKDVPNEILLPNATDESLYCLSSQMDQISGVSQQHLIAFPTYRGYFSGTGDMFSALVVARWQEELKKPTPSLAAATKLVVLSVNAVTKGTWEKQVRYIKKITNGEREVIDGRPETPALVRCCEIQMVKSRQAIEEPELVGNNESIKMTKL</sequence>
<feature type="non-terminal residue" evidence="8">
    <location>
        <position position="1"/>
    </location>
</feature>
<evidence type="ECO:0000256" key="1">
    <source>
        <dbReference type="ARBA" id="ARBA00008805"/>
    </source>
</evidence>
<dbReference type="CDD" id="cd01173">
    <property type="entry name" value="pyridoxal_pyridoxamine_kinase"/>
    <property type="match status" value="1"/>
</dbReference>
<name>A0A8H7RYE1_9FUNG</name>
<proteinExistence type="inferred from homology"/>
<dbReference type="InterPro" id="IPR004625">
    <property type="entry name" value="PyrdxlKinase"/>
</dbReference>
<dbReference type="InterPro" id="IPR029056">
    <property type="entry name" value="Ribokinase-like"/>
</dbReference>
<keyword evidence="6" id="KW-0067">ATP-binding</keyword>
<dbReference type="Pfam" id="PF08543">
    <property type="entry name" value="Phos_pyr_kin"/>
    <property type="match status" value="1"/>
</dbReference>
<evidence type="ECO:0000259" key="7">
    <source>
        <dbReference type="Pfam" id="PF08543"/>
    </source>
</evidence>
<dbReference type="PANTHER" id="PTHR10534:SF2">
    <property type="entry name" value="PYRIDOXAL KINASE"/>
    <property type="match status" value="1"/>
</dbReference>
<organism evidence="8 9">
    <name type="scientific">Circinella minor</name>
    <dbReference type="NCBI Taxonomy" id="1195481"/>
    <lineage>
        <taxon>Eukaryota</taxon>
        <taxon>Fungi</taxon>
        <taxon>Fungi incertae sedis</taxon>
        <taxon>Mucoromycota</taxon>
        <taxon>Mucoromycotina</taxon>
        <taxon>Mucoromycetes</taxon>
        <taxon>Mucorales</taxon>
        <taxon>Lichtheimiaceae</taxon>
        <taxon>Circinella</taxon>
    </lineage>
</organism>
<evidence type="ECO:0000256" key="6">
    <source>
        <dbReference type="ARBA" id="ARBA00022840"/>
    </source>
</evidence>
<dbReference type="Proteomes" id="UP000646827">
    <property type="component" value="Unassembled WGS sequence"/>
</dbReference>